<accession>A0ABP0SM56</accession>
<evidence type="ECO:0000313" key="4">
    <source>
        <dbReference type="Proteomes" id="UP001642484"/>
    </source>
</evidence>
<reference evidence="3 4" key="1">
    <citation type="submission" date="2024-02" db="EMBL/GenBank/DDBJ databases">
        <authorList>
            <person name="Chen Y."/>
            <person name="Shah S."/>
            <person name="Dougan E. K."/>
            <person name="Thang M."/>
            <person name="Chan C."/>
        </authorList>
    </citation>
    <scope>NUCLEOTIDE SEQUENCE [LARGE SCALE GENOMIC DNA]</scope>
</reference>
<keyword evidence="1" id="KW-0677">Repeat</keyword>
<dbReference type="Proteomes" id="UP001642484">
    <property type="component" value="Unassembled WGS sequence"/>
</dbReference>
<gene>
    <name evidence="3" type="ORF">CCMP2556_LOCUS52522</name>
</gene>
<dbReference type="PANTHER" id="PTHR22870:SF466">
    <property type="entry name" value="ANKYRIN REPEAT-CONTAINING PROTEIN"/>
    <property type="match status" value="1"/>
</dbReference>
<comment type="caution">
    <text evidence="3">The sequence shown here is derived from an EMBL/GenBank/DDBJ whole genome shotgun (WGS) entry which is preliminary data.</text>
</comment>
<evidence type="ECO:0008006" key="5">
    <source>
        <dbReference type="Google" id="ProtNLM"/>
    </source>
</evidence>
<keyword evidence="4" id="KW-1185">Reference proteome</keyword>
<dbReference type="InterPro" id="IPR009091">
    <property type="entry name" value="RCC1/BLIP-II"/>
</dbReference>
<dbReference type="Gene3D" id="2.130.10.30">
    <property type="entry name" value="Regulator of chromosome condensation 1/beta-lactamase-inhibitor protein II"/>
    <property type="match status" value="2"/>
</dbReference>
<feature type="compositionally biased region" description="Basic and acidic residues" evidence="2">
    <location>
        <begin position="446"/>
        <end position="460"/>
    </location>
</feature>
<protein>
    <recommendedName>
        <fullName evidence="5">Ubiquitin-like domain-containing protein</fullName>
    </recommendedName>
</protein>
<feature type="region of interest" description="Disordered" evidence="2">
    <location>
        <begin position="558"/>
        <end position="596"/>
    </location>
</feature>
<dbReference type="InterPro" id="IPR051210">
    <property type="entry name" value="Ub_ligase/GEF_domain"/>
</dbReference>
<sequence>MTIVLNVTLLSGRSFSIAASPESKIQELRWQVQKERGISIRQFVAHGHALAAGTLDENGLKDGEDLLAVLGSAQLVASRHCDDFALIKADGTVHAWGRWRIDGPFQRKLVDVQHITANKAAVAAIVSNGEVVTWGSDGSGGNSYTVAAQLFQIQEVVATIHAFAARRADGKVISWGWPNYGGDSEEVQEQLVNVQSVTASKYSFAALKSDGTVVTWGEGACGGDSSAVQEELQDIKVIVATARAFSALRGDGRVITWGRVVSGGESRAVQLEDIHQICASRNAFSAVKHDGTLVTWGKLAGVVPPALPHHCCELVASDGAFAACLAEGSVVAWGDPRYGGAPTATTAAELRDVTQLCASNYAFTALRADGTAQHVQHAPDDGVSPQLKELRLLAEYLRGGRTAPAKREEKMPHPAARIHRHHSKESPAPCCAFTPEPRTAAPLPRPRGERGAAGEFRGARPMEVPQLGTPRSFDCQTLTPTSWHSFETPPATPTAVPSPTVPPLSSRPARLQEPRSGRPERPPPVAVDRTRVATPVLVACPQCAKRLCSLRGFCHPPSAARSEANARRSRKDASSSRPTPCSRQRSVHTPVRRPCE</sequence>
<dbReference type="CDD" id="cd17039">
    <property type="entry name" value="Ubl_ubiquitin_like"/>
    <property type="match status" value="1"/>
</dbReference>
<evidence type="ECO:0000313" key="3">
    <source>
        <dbReference type="EMBL" id="CAK9113482.1"/>
    </source>
</evidence>
<evidence type="ECO:0000256" key="1">
    <source>
        <dbReference type="ARBA" id="ARBA00022737"/>
    </source>
</evidence>
<feature type="region of interest" description="Disordered" evidence="2">
    <location>
        <begin position="401"/>
        <end position="528"/>
    </location>
</feature>
<evidence type="ECO:0000256" key="2">
    <source>
        <dbReference type="SAM" id="MobiDB-lite"/>
    </source>
</evidence>
<organism evidence="3 4">
    <name type="scientific">Durusdinium trenchii</name>
    <dbReference type="NCBI Taxonomy" id="1381693"/>
    <lineage>
        <taxon>Eukaryota</taxon>
        <taxon>Sar</taxon>
        <taxon>Alveolata</taxon>
        <taxon>Dinophyceae</taxon>
        <taxon>Suessiales</taxon>
        <taxon>Symbiodiniaceae</taxon>
        <taxon>Durusdinium</taxon>
    </lineage>
</organism>
<proteinExistence type="predicted"/>
<feature type="compositionally biased region" description="Basic and acidic residues" evidence="2">
    <location>
        <begin position="510"/>
        <end position="521"/>
    </location>
</feature>
<feature type="compositionally biased region" description="Polar residues" evidence="2">
    <location>
        <begin position="474"/>
        <end position="485"/>
    </location>
</feature>
<dbReference type="SUPFAM" id="SSF50985">
    <property type="entry name" value="RCC1/BLIP-II"/>
    <property type="match status" value="2"/>
</dbReference>
<name>A0ABP0SM56_9DINO</name>
<dbReference type="PANTHER" id="PTHR22870">
    <property type="entry name" value="REGULATOR OF CHROMOSOME CONDENSATION"/>
    <property type="match status" value="1"/>
</dbReference>
<dbReference type="EMBL" id="CAXAMN010027872">
    <property type="protein sequence ID" value="CAK9113482.1"/>
    <property type="molecule type" value="Genomic_DNA"/>
</dbReference>